<dbReference type="InterPro" id="IPR002035">
    <property type="entry name" value="VWF_A"/>
</dbReference>
<proteinExistence type="predicted"/>
<protein>
    <recommendedName>
        <fullName evidence="1">VWFA domain-containing protein</fullName>
    </recommendedName>
</protein>
<reference evidence="2" key="1">
    <citation type="submission" date="2020-03" db="EMBL/GenBank/DDBJ databases">
        <title>Draft Genome Sequence of Cylindrodendrum hubeiense.</title>
        <authorList>
            <person name="Buettner E."/>
            <person name="Kellner H."/>
        </authorList>
    </citation>
    <scope>NUCLEOTIDE SEQUENCE</scope>
    <source>
        <strain evidence="2">IHI 201604</strain>
    </source>
</reference>
<dbReference type="Gene3D" id="3.90.70.10">
    <property type="entry name" value="Cysteine proteinases"/>
    <property type="match status" value="1"/>
</dbReference>
<comment type="caution">
    <text evidence="2">The sequence shown here is derived from an EMBL/GenBank/DDBJ whole genome shotgun (WGS) entry which is preliminary data.</text>
</comment>
<dbReference type="SUPFAM" id="SSF54001">
    <property type="entry name" value="Cysteine proteinases"/>
    <property type="match status" value="1"/>
</dbReference>
<organism evidence="2 3">
    <name type="scientific">Cylindrodendrum hubeiense</name>
    <dbReference type="NCBI Taxonomy" id="595255"/>
    <lineage>
        <taxon>Eukaryota</taxon>
        <taxon>Fungi</taxon>
        <taxon>Dikarya</taxon>
        <taxon>Ascomycota</taxon>
        <taxon>Pezizomycotina</taxon>
        <taxon>Sordariomycetes</taxon>
        <taxon>Hypocreomycetidae</taxon>
        <taxon>Hypocreales</taxon>
        <taxon>Nectriaceae</taxon>
        <taxon>Cylindrodendrum</taxon>
    </lineage>
</organism>
<feature type="domain" description="VWFA" evidence="1">
    <location>
        <begin position="233"/>
        <end position="310"/>
    </location>
</feature>
<sequence length="698" mass="77963">MSDKSTPAVIGCLLDVSGSMRKALKVGRPGENAIERLRAVLNAALQLARAEHERNPQALMFVGVFGLNQKARCPPGVDLCRLIDALLKIRESDRTGHELLIELANENNLDHITTYIQTNSQTTMLASYINTCNVAQKVLTNSLTPSRVQSRLAVGGLRGGVDGASIGHRYGNKVVDSIVDNNADNSEALRLARKIWDDWWQPFVKLEACPVAKVVDLLQRLQKYPKTSDNKGSKEEGTDFLVDMLCRYMYGRTPMRDALNQSLAAFRKHSIDQQRILVLISDGKSTDGDPKEMNDDLQQEKVTIATVYLTDDQGVARRRLYDEAPEAPEEWNKGQHTLFGIATKVAVPTHPIPVLASVGWRVPSSGECALFIMVRSAAVLDEFCSLLLSARFGSADALLDIMRRVQLDEYINDGYMKTQNNPSDQGQSETCYAHAIAAVVHMALHRIIGREKGHPSIKVIRTRILKKFPPGPDGQCTEKVLEKAMEWYPPLQFQPVYEDGARQAVLCRRPVLATFHLSESGWDAFSEHFENPDTKSSVLMNDHMRPHRSLPTNGGHAVVLTSCDPHSLTFLNSWGKRWGNRGSFSVENHEVLELDDPPLKRFDVRFYDIFWIAEDLTTAEQHKYMAEVDKALQARVVQYPSIFELETLCPLCGRSARIADFTGSIRQAVCPHCKQAFEPQPGHLVQALYARRGLGDVA</sequence>
<gene>
    <name evidence="2" type="ORF">G7Z17_g974</name>
</gene>
<name>A0A9P5LLX3_9HYPO</name>
<dbReference type="OrthoDB" id="3789175at2759"/>
<dbReference type="EMBL" id="JAANBB010000007">
    <property type="protein sequence ID" value="KAF7557158.1"/>
    <property type="molecule type" value="Genomic_DNA"/>
</dbReference>
<dbReference type="InterPro" id="IPR036465">
    <property type="entry name" value="vWFA_dom_sf"/>
</dbReference>
<evidence type="ECO:0000313" key="2">
    <source>
        <dbReference type="EMBL" id="KAF7557158.1"/>
    </source>
</evidence>
<evidence type="ECO:0000313" key="3">
    <source>
        <dbReference type="Proteomes" id="UP000722485"/>
    </source>
</evidence>
<keyword evidence="3" id="KW-1185">Reference proteome</keyword>
<dbReference type="Proteomes" id="UP000722485">
    <property type="component" value="Unassembled WGS sequence"/>
</dbReference>
<dbReference type="Pfam" id="PF00092">
    <property type="entry name" value="VWA"/>
    <property type="match status" value="1"/>
</dbReference>
<accession>A0A9P5LLX3</accession>
<dbReference type="InterPro" id="IPR038765">
    <property type="entry name" value="Papain-like_cys_pep_sf"/>
</dbReference>
<dbReference type="Gene3D" id="3.40.50.410">
    <property type="entry name" value="von Willebrand factor, type A domain"/>
    <property type="match status" value="1"/>
</dbReference>
<dbReference type="SUPFAM" id="SSF53300">
    <property type="entry name" value="vWA-like"/>
    <property type="match status" value="1"/>
</dbReference>
<evidence type="ECO:0000259" key="1">
    <source>
        <dbReference type="Pfam" id="PF00092"/>
    </source>
</evidence>
<dbReference type="AlphaFoldDB" id="A0A9P5LLX3"/>